<dbReference type="CDD" id="cd00448">
    <property type="entry name" value="YjgF_YER057c_UK114_family"/>
    <property type="match status" value="1"/>
</dbReference>
<dbReference type="PROSITE" id="PS01094">
    <property type="entry name" value="UPF0076"/>
    <property type="match status" value="1"/>
</dbReference>
<dbReference type="Proteomes" id="UP000242875">
    <property type="component" value="Unassembled WGS sequence"/>
</dbReference>
<dbReference type="NCBIfam" id="TIGR00004">
    <property type="entry name" value="Rid family detoxifying hydrolase"/>
    <property type="match status" value="1"/>
</dbReference>
<proteinExistence type="inferred from homology"/>
<evidence type="ECO:0000313" key="2">
    <source>
        <dbReference type="EMBL" id="OZJ06482.1"/>
    </source>
</evidence>
<dbReference type="GO" id="GO:0019239">
    <property type="term" value="F:deaminase activity"/>
    <property type="evidence" value="ECO:0007669"/>
    <property type="project" value="TreeGrafter"/>
</dbReference>
<dbReference type="PANTHER" id="PTHR11803">
    <property type="entry name" value="2-IMINOBUTANOATE/2-IMINOPROPANOATE DEAMINASE RIDA"/>
    <property type="match status" value="1"/>
</dbReference>
<dbReference type="EMBL" id="MVBO01000003">
    <property type="protein sequence ID" value="OZJ06482.1"/>
    <property type="molecule type" value="Genomic_DNA"/>
</dbReference>
<sequence length="130" mass="13882">MSDLHTVATKEAPAAIGPYSQAIVANGFVYCSGQIPVDPATGNVVSQDVKEQTKQCLTNLSKVLEASGSSLERVVKTTVFMKDMNHFVDVNGVYGTFFSKHLPARAAVEVARLPKDVLVEIECVALVNSA</sequence>
<organism evidence="2 3">
    <name type="scientific">Bifiguratus adelaidae</name>
    <dbReference type="NCBI Taxonomy" id="1938954"/>
    <lineage>
        <taxon>Eukaryota</taxon>
        <taxon>Fungi</taxon>
        <taxon>Fungi incertae sedis</taxon>
        <taxon>Mucoromycota</taxon>
        <taxon>Mucoromycotina</taxon>
        <taxon>Endogonomycetes</taxon>
        <taxon>Endogonales</taxon>
        <taxon>Endogonales incertae sedis</taxon>
        <taxon>Bifiguratus</taxon>
    </lineage>
</organism>
<dbReference type="InterPro" id="IPR035959">
    <property type="entry name" value="RutC-like_sf"/>
</dbReference>
<comment type="caution">
    <text evidence="2">The sequence shown here is derived from an EMBL/GenBank/DDBJ whole genome shotgun (WGS) entry which is preliminary data.</text>
</comment>
<comment type="similarity">
    <text evidence="1">Belongs to the RutC family.</text>
</comment>
<evidence type="ECO:0000313" key="3">
    <source>
        <dbReference type="Proteomes" id="UP000242875"/>
    </source>
</evidence>
<protein>
    <submittedName>
        <fullName evidence="2">2-iminobutanoate/2-iminopropanoate deaminase</fullName>
    </submittedName>
</protein>
<dbReference type="FunFam" id="3.30.1330.40:FF:000001">
    <property type="entry name" value="L-PSP family endoribonuclease"/>
    <property type="match status" value="1"/>
</dbReference>
<dbReference type="InterPro" id="IPR006175">
    <property type="entry name" value="YjgF/YER057c/UK114"/>
</dbReference>
<accession>A0A261Y787</accession>
<dbReference type="InterPro" id="IPR019897">
    <property type="entry name" value="RidA_CS"/>
</dbReference>
<dbReference type="OrthoDB" id="309640at2759"/>
<reference evidence="2 3" key="1">
    <citation type="journal article" date="2017" name="Mycologia">
        <title>Bifiguratus adelaidae, gen. et sp. nov., a new member of Mucoromycotina in endophytic and soil-dwelling habitats.</title>
        <authorList>
            <person name="Torres-Cruz T.J."/>
            <person name="Billingsley Tobias T.L."/>
            <person name="Almatruk M."/>
            <person name="Hesse C."/>
            <person name="Kuske C.R."/>
            <person name="Desiro A."/>
            <person name="Benucci G.M."/>
            <person name="Bonito G."/>
            <person name="Stajich J.E."/>
            <person name="Dunlap C."/>
            <person name="Arnold A.E."/>
            <person name="Porras-Alfaro A."/>
        </authorList>
    </citation>
    <scope>NUCLEOTIDE SEQUENCE [LARGE SCALE GENOMIC DNA]</scope>
    <source>
        <strain evidence="2 3">AZ0501</strain>
    </source>
</reference>
<dbReference type="Pfam" id="PF01042">
    <property type="entry name" value="Ribonuc_L-PSP"/>
    <property type="match status" value="1"/>
</dbReference>
<dbReference type="PANTHER" id="PTHR11803:SF58">
    <property type="entry name" value="PROTEIN HMF1-RELATED"/>
    <property type="match status" value="1"/>
</dbReference>
<dbReference type="SUPFAM" id="SSF55298">
    <property type="entry name" value="YjgF-like"/>
    <property type="match status" value="1"/>
</dbReference>
<dbReference type="AlphaFoldDB" id="A0A261Y787"/>
<gene>
    <name evidence="2" type="ORF">BZG36_00604</name>
</gene>
<keyword evidence="3" id="KW-1185">Reference proteome</keyword>
<dbReference type="GO" id="GO:0005829">
    <property type="term" value="C:cytosol"/>
    <property type="evidence" value="ECO:0007669"/>
    <property type="project" value="TreeGrafter"/>
</dbReference>
<name>A0A261Y787_9FUNG</name>
<dbReference type="InterPro" id="IPR006056">
    <property type="entry name" value="RidA"/>
</dbReference>
<evidence type="ECO:0000256" key="1">
    <source>
        <dbReference type="ARBA" id="ARBA00010552"/>
    </source>
</evidence>
<dbReference type="Gene3D" id="3.30.1330.40">
    <property type="entry name" value="RutC-like"/>
    <property type="match status" value="1"/>
</dbReference>
<dbReference type="GO" id="GO:0005739">
    <property type="term" value="C:mitochondrion"/>
    <property type="evidence" value="ECO:0007669"/>
    <property type="project" value="TreeGrafter"/>
</dbReference>